<sequence>MTRRRLLPSIGADRAEAPPGLAAALLHAASLSYSTMAAIKDLVGISCLEAQSGEQNGKADAREATEL</sequence>
<dbReference type="AlphaFoldDB" id="A0A5B7D3F3"/>
<gene>
    <name evidence="1" type="ORF">E2C01_008999</name>
</gene>
<keyword evidence="2" id="KW-1185">Reference proteome</keyword>
<reference evidence="1 2" key="1">
    <citation type="submission" date="2019-05" db="EMBL/GenBank/DDBJ databases">
        <title>Another draft genome of Portunus trituberculatus and its Hox gene families provides insights of decapod evolution.</title>
        <authorList>
            <person name="Jeong J.-H."/>
            <person name="Song I."/>
            <person name="Kim S."/>
            <person name="Choi T."/>
            <person name="Kim D."/>
            <person name="Ryu S."/>
            <person name="Kim W."/>
        </authorList>
    </citation>
    <scope>NUCLEOTIDE SEQUENCE [LARGE SCALE GENOMIC DNA]</scope>
    <source>
        <tissue evidence="1">Muscle</tissue>
    </source>
</reference>
<dbReference type="Proteomes" id="UP000324222">
    <property type="component" value="Unassembled WGS sequence"/>
</dbReference>
<organism evidence="1 2">
    <name type="scientific">Portunus trituberculatus</name>
    <name type="common">Swimming crab</name>
    <name type="synonym">Neptunus trituberculatus</name>
    <dbReference type="NCBI Taxonomy" id="210409"/>
    <lineage>
        <taxon>Eukaryota</taxon>
        <taxon>Metazoa</taxon>
        <taxon>Ecdysozoa</taxon>
        <taxon>Arthropoda</taxon>
        <taxon>Crustacea</taxon>
        <taxon>Multicrustacea</taxon>
        <taxon>Malacostraca</taxon>
        <taxon>Eumalacostraca</taxon>
        <taxon>Eucarida</taxon>
        <taxon>Decapoda</taxon>
        <taxon>Pleocyemata</taxon>
        <taxon>Brachyura</taxon>
        <taxon>Eubrachyura</taxon>
        <taxon>Portunoidea</taxon>
        <taxon>Portunidae</taxon>
        <taxon>Portuninae</taxon>
        <taxon>Portunus</taxon>
    </lineage>
</organism>
<comment type="caution">
    <text evidence="1">The sequence shown here is derived from an EMBL/GenBank/DDBJ whole genome shotgun (WGS) entry which is preliminary data.</text>
</comment>
<protein>
    <submittedName>
        <fullName evidence="1">Uncharacterized protein</fullName>
    </submittedName>
</protein>
<evidence type="ECO:0000313" key="1">
    <source>
        <dbReference type="EMBL" id="MPC16179.1"/>
    </source>
</evidence>
<dbReference type="EMBL" id="VSRR010000485">
    <property type="protein sequence ID" value="MPC16179.1"/>
    <property type="molecule type" value="Genomic_DNA"/>
</dbReference>
<name>A0A5B7D3F3_PORTR</name>
<proteinExistence type="predicted"/>
<evidence type="ECO:0000313" key="2">
    <source>
        <dbReference type="Proteomes" id="UP000324222"/>
    </source>
</evidence>
<accession>A0A5B7D3F3</accession>